<accession>F8H367</accession>
<organism evidence="1 2">
    <name type="scientific">Stutzerimonas stutzeri (strain ATCC 17588 / DSM 5190 / CCUG 11256 / JCM 5965 / LMG 11199 / NBRC 14165 / NCIMB 11358 / Stanier 221)</name>
    <name type="common">Pseudomonas stutzeri</name>
    <dbReference type="NCBI Taxonomy" id="96563"/>
    <lineage>
        <taxon>Bacteria</taxon>
        <taxon>Pseudomonadati</taxon>
        <taxon>Pseudomonadota</taxon>
        <taxon>Gammaproteobacteria</taxon>
        <taxon>Pseudomonadales</taxon>
        <taxon>Pseudomonadaceae</taxon>
        <taxon>Stutzerimonas</taxon>
    </lineage>
</organism>
<gene>
    <name evidence="1" type="ordered locus">PSTAB_3810</name>
</gene>
<dbReference type="KEGG" id="psz:PSTAB_3810"/>
<dbReference type="EMBL" id="CP002881">
    <property type="protein sequence ID" value="AEJ07091.1"/>
    <property type="molecule type" value="Genomic_DNA"/>
</dbReference>
<dbReference type="Proteomes" id="UP000008932">
    <property type="component" value="Chromosome"/>
</dbReference>
<reference key="2">
    <citation type="submission" date="2011-06" db="EMBL/GenBank/DDBJ databases">
        <title>Complete Genome Sequence of Pseudomonas stutzeri Strain CGMCC 1.1803.</title>
        <authorList>
            <person name="Yan Y."/>
            <person name="Chen M."/>
            <person name="Lu W."/>
            <person name="Zhang W."/>
            <person name="Ping S."/>
            <person name="Lin M."/>
        </authorList>
    </citation>
    <scope>NUCLEOTIDE SEQUENCE</scope>
    <source>
        <strain>ATCC 17588</strain>
    </source>
</reference>
<proteinExistence type="predicted"/>
<dbReference type="HOGENOM" id="CLU_3331950_0_0_6"/>
<name>F8H367_STUS2</name>
<evidence type="ECO:0000313" key="1">
    <source>
        <dbReference type="EMBL" id="AEJ07091.1"/>
    </source>
</evidence>
<dbReference type="AlphaFoldDB" id="F8H367"/>
<sequence>MSLKKAAASAAAFFLRRAIAGLPSGCGFATFWLHNRDR</sequence>
<reference evidence="1 2" key="1">
    <citation type="journal article" date="2011" name="J. Bacteriol.">
        <title>Complete Genome Sequence of the Type Strain Pseudomonas stutzeri CGMCC 1.1803.</title>
        <authorList>
            <person name="Chen M."/>
            <person name="Yan Y."/>
            <person name="Zhang W."/>
            <person name="Lu W."/>
            <person name="Wang J."/>
            <person name="Ping S."/>
            <person name="Lin M."/>
        </authorList>
    </citation>
    <scope>NUCLEOTIDE SEQUENCE [LARGE SCALE GENOMIC DNA]</scope>
    <source>
        <strain evidence="2">ATCC 17588 / DSM 5190 / CCUG 11256 / JCM 5965 / LMG 11199 / NCIMB 11358 / Stanier 221</strain>
    </source>
</reference>
<evidence type="ECO:0000313" key="2">
    <source>
        <dbReference type="Proteomes" id="UP000008932"/>
    </source>
</evidence>
<protein>
    <submittedName>
        <fullName evidence="1">Uncharacterized protein</fullName>
    </submittedName>
</protein>
<reference evidence="2" key="3">
    <citation type="submission" date="2011-06" db="EMBL/GenBank/DDBJ databases">
        <title>Complete genome sequence of Pseudomonas stutzeri strain CGMCC 1.1803.</title>
        <authorList>
            <person name="Yan Y."/>
            <person name="Chen M."/>
            <person name="Lu W."/>
            <person name="Zhang W."/>
            <person name="Ping S."/>
            <person name="Lin M."/>
        </authorList>
    </citation>
    <scope>NUCLEOTIDE SEQUENCE [LARGE SCALE GENOMIC DNA]</scope>
    <source>
        <strain evidence="2">ATCC 17588 / DSM 5190 / CCUG 11256 / JCM 5965 / LMG 11199 / NCIMB 11358 / Stanier 221</strain>
    </source>
</reference>